<dbReference type="EMBL" id="FQ790233">
    <property type="protein sequence ID" value="CBZ40752.1"/>
    <property type="molecule type" value="Genomic_DNA"/>
</dbReference>
<dbReference type="InterPro" id="IPR008880">
    <property type="entry name" value="Trigger_fac_C"/>
</dbReference>
<gene>
    <name evidence="4" type="ORF">MSUIS_06590</name>
</gene>
<dbReference type="GO" id="GO:0015031">
    <property type="term" value="P:protein transport"/>
    <property type="evidence" value="ECO:0007669"/>
    <property type="project" value="InterPro"/>
</dbReference>
<dbReference type="RefSeq" id="WP_013609354.1">
    <property type="nucleotide sequence ID" value="NC_015153.1"/>
</dbReference>
<dbReference type="InterPro" id="IPR037041">
    <property type="entry name" value="Trigger_fac_C_sf"/>
</dbReference>
<name>F0V271_MYCS3</name>
<keyword evidence="1" id="KW-0697">Rotamase</keyword>
<dbReference type="Proteomes" id="UP000008645">
    <property type="component" value="Chromosome"/>
</dbReference>
<dbReference type="NCBIfam" id="NF045756">
    <property type="entry name" value="MPN555"/>
    <property type="match status" value="1"/>
</dbReference>
<dbReference type="GO" id="GO:0003755">
    <property type="term" value="F:peptidyl-prolyl cis-trans isomerase activity"/>
    <property type="evidence" value="ECO:0007669"/>
    <property type="project" value="UniProtKB-KW"/>
</dbReference>
<dbReference type="Gene3D" id="1.10.3120.10">
    <property type="entry name" value="Trigger factor, C-terminal domain"/>
    <property type="match status" value="1"/>
</dbReference>
<proteinExistence type="predicted"/>
<feature type="domain" description="Trigger factor C-terminal" evidence="3">
    <location>
        <begin position="43"/>
        <end position="118"/>
    </location>
</feature>
<dbReference type="Pfam" id="PF05698">
    <property type="entry name" value="Trigger_C"/>
    <property type="match status" value="1"/>
</dbReference>
<evidence type="ECO:0000259" key="3">
    <source>
        <dbReference type="Pfam" id="PF05698"/>
    </source>
</evidence>
<dbReference type="KEGG" id="msk:MSUIS_06590"/>
<evidence type="ECO:0000256" key="2">
    <source>
        <dbReference type="ARBA" id="ARBA00023235"/>
    </source>
</evidence>
<dbReference type="GO" id="GO:0006457">
    <property type="term" value="P:protein folding"/>
    <property type="evidence" value="ECO:0007669"/>
    <property type="project" value="InterPro"/>
</dbReference>
<dbReference type="OrthoDB" id="403991at2"/>
<dbReference type="InterPro" id="IPR027304">
    <property type="entry name" value="Trigger_fact/SurA_dom_sf"/>
</dbReference>
<reference evidence="4 5" key="1">
    <citation type="journal article" date="2011" name="J. Bacteriol.">
        <title>Complete genome sequence of the hemotrophic Mycoplasma suis strain KI3806.</title>
        <authorList>
            <person name="Oehlerking J."/>
            <person name="Kube M."/>
            <person name="Felder K.M."/>
            <person name="Matter D."/>
            <person name="Wittenbrink M.M."/>
            <person name="Schwarzenbach S."/>
            <person name="Kramer M.M."/>
            <person name="Hoelzle K."/>
            <person name="Hoelzle L.E."/>
        </authorList>
    </citation>
    <scope>NUCLEOTIDE SEQUENCE [LARGE SCALE GENOMIC DNA]</scope>
    <source>
        <strain evidence="5">KI_3806</strain>
    </source>
</reference>
<evidence type="ECO:0000313" key="4">
    <source>
        <dbReference type="EMBL" id="CBZ40752.1"/>
    </source>
</evidence>
<evidence type="ECO:0000256" key="1">
    <source>
        <dbReference type="ARBA" id="ARBA00023110"/>
    </source>
</evidence>
<accession>F0V271</accession>
<dbReference type="InterPro" id="IPR054820">
    <property type="entry name" value="MPN555-like"/>
</dbReference>
<evidence type="ECO:0000313" key="5">
    <source>
        <dbReference type="Proteomes" id="UP000008645"/>
    </source>
</evidence>
<organism evidence="4 5">
    <name type="scientific">Mycoplasma suis (strain KI_3806)</name>
    <dbReference type="NCBI Taxonomy" id="708248"/>
    <lineage>
        <taxon>Bacteria</taxon>
        <taxon>Bacillati</taxon>
        <taxon>Mycoplasmatota</taxon>
        <taxon>Mollicutes</taxon>
        <taxon>Mycoplasmataceae</taxon>
        <taxon>Mycoplasma</taxon>
    </lineage>
</organism>
<dbReference type="AlphaFoldDB" id="F0V271"/>
<protein>
    <recommendedName>
        <fullName evidence="3">Trigger factor C-terminal domain-containing protein</fullName>
    </recommendedName>
</protein>
<keyword evidence="2" id="KW-0413">Isomerase</keyword>
<dbReference type="SUPFAM" id="SSF109998">
    <property type="entry name" value="Triger factor/SurA peptide-binding domain-like"/>
    <property type="match status" value="2"/>
</dbReference>
<dbReference type="HOGENOM" id="CLU_110277_0_0_14"/>
<sequence>MSDSSSVRHKSEFKSKITRRRPINWGTEITISEIRPIPNLVENFEEVLKVMNPGITDEEIAAKKREIIEKDNIFNFVMDEVASAYSIEFDEEEVREREKKLSESYKGYSEDEIRNSVKVMILKDLIYEDLAREWRIEVSEELARETLRDFLDKTGQKHDEYLNDPARIEMVRKSIMEQIITQRIINAFKTTIIQMDDQKDSEKILKS</sequence>